<accession>A0ABR4EVG5</accession>
<feature type="compositionally biased region" description="Polar residues" evidence="1">
    <location>
        <begin position="412"/>
        <end position="421"/>
    </location>
</feature>
<evidence type="ECO:0000313" key="3">
    <source>
        <dbReference type="EMBL" id="KAL2286426.1"/>
    </source>
</evidence>
<dbReference type="EMBL" id="JBAWTH010000024">
    <property type="protein sequence ID" value="KAL2286426.1"/>
    <property type="molecule type" value="Genomic_DNA"/>
</dbReference>
<dbReference type="Proteomes" id="UP001600888">
    <property type="component" value="Unassembled WGS sequence"/>
</dbReference>
<protein>
    <recommendedName>
        <fullName evidence="5">C2H2-type domain-containing protein</fullName>
    </recommendedName>
</protein>
<keyword evidence="4" id="KW-1185">Reference proteome</keyword>
<keyword evidence="2" id="KW-0812">Transmembrane</keyword>
<sequence length="473" mass="52610">MTLSSMPEEVSIPLTNIIICIIYLLPRFLAYSRGTAHISLPIFTPVFCFLQRLSYTLWCMYWGAPWGEPVCAGEPAAGPTAGGCRPGAVHRACGTANSAEARLNVTNTPRHQRRKRKRREDDEKGRPEQIPKLDAGQSSSPFACPFYLYDRHEWHNCLRNYTLNRIVDVRLHLQRAHSLAPQCPDCGEEFKEDSAESDSAEDRFNTHVQLRTCQPLPSPPPPRHGLIRDQFEAVRAIATRRNGRRAADPAAAKWFEIWDIIFPTTPRPISPYINENPDVQRIRDMNDNILTGEQWRELTVPTRGSSPSLQNASRNTIMTITQRLLAIYRRMSQHPDQAVPEAASNTAAAGIPVIGSTDDSLQQPQDWELVSAPSQSAQATEDALLPAYPTAAAAAAGQNQWTLPRTPGYPSSGGQSYNNNTAQMGQSPSPFASDMGYLTDGHMPDYTFDFPDVDDRLEPPARPGSPSQFFNND</sequence>
<feature type="transmembrane region" description="Helical" evidence="2">
    <location>
        <begin position="12"/>
        <end position="30"/>
    </location>
</feature>
<name>A0ABR4EVG5_9PEZI</name>
<dbReference type="PANTHER" id="PTHR38166:SF1">
    <property type="entry name" value="C2H2-TYPE DOMAIN-CONTAINING PROTEIN"/>
    <property type="match status" value="1"/>
</dbReference>
<feature type="region of interest" description="Disordered" evidence="1">
    <location>
        <begin position="396"/>
        <end position="421"/>
    </location>
</feature>
<evidence type="ECO:0008006" key="5">
    <source>
        <dbReference type="Google" id="ProtNLM"/>
    </source>
</evidence>
<organism evidence="3 4">
    <name type="scientific">Diaporthe vaccinii</name>
    <dbReference type="NCBI Taxonomy" id="105482"/>
    <lineage>
        <taxon>Eukaryota</taxon>
        <taxon>Fungi</taxon>
        <taxon>Dikarya</taxon>
        <taxon>Ascomycota</taxon>
        <taxon>Pezizomycotina</taxon>
        <taxon>Sordariomycetes</taxon>
        <taxon>Sordariomycetidae</taxon>
        <taxon>Diaporthales</taxon>
        <taxon>Diaporthaceae</taxon>
        <taxon>Diaporthe</taxon>
        <taxon>Diaporthe eres species complex</taxon>
    </lineage>
</organism>
<feature type="region of interest" description="Disordered" evidence="1">
    <location>
        <begin position="104"/>
        <end position="137"/>
    </location>
</feature>
<keyword evidence="2" id="KW-1133">Transmembrane helix</keyword>
<dbReference type="PANTHER" id="PTHR38166">
    <property type="entry name" value="C2H2-TYPE DOMAIN-CONTAINING PROTEIN-RELATED"/>
    <property type="match status" value="1"/>
</dbReference>
<keyword evidence="2" id="KW-0472">Membrane</keyword>
<proteinExistence type="predicted"/>
<gene>
    <name evidence="3" type="ORF">FJTKL_06806</name>
</gene>
<comment type="caution">
    <text evidence="3">The sequence shown here is derived from an EMBL/GenBank/DDBJ whole genome shotgun (WGS) entry which is preliminary data.</text>
</comment>
<reference evidence="3 4" key="1">
    <citation type="submission" date="2024-03" db="EMBL/GenBank/DDBJ databases">
        <title>A high-quality draft genome sequence of Diaporthe vaccinii, a causative agent of upright dieback and viscid rot disease in cranberry plants.</title>
        <authorList>
            <person name="Sarrasin M."/>
            <person name="Lang B.F."/>
            <person name="Burger G."/>
        </authorList>
    </citation>
    <scope>NUCLEOTIDE SEQUENCE [LARGE SCALE GENOMIC DNA]</scope>
    <source>
        <strain evidence="3 4">IS7</strain>
    </source>
</reference>
<evidence type="ECO:0000313" key="4">
    <source>
        <dbReference type="Proteomes" id="UP001600888"/>
    </source>
</evidence>
<evidence type="ECO:0000256" key="2">
    <source>
        <dbReference type="SAM" id="Phobius"/>
    </source>
</evidence>
<feature type="compositionally biased region" description="Basic and acidic residues" evidence="1">
    <location>
        <begin position="119"/>
        <end position="131"/>
    </location>
</feature>
<feature type="region of interest" description="Disordered" evidence="1">
    <location>
        <begin position="434"/>
        <end position="473"/>
    </location>
</feature>
<evidence type="ECO:0000256" key="1">
    <source>
        <dbReference type="SAM" id="MobiDB-lite"/>
    </source>
</evidence>
<feature type="transmembrane region" description="Helical" evidence="2">
    <location>
        <begin position="42"/>
        <end position="64"/>
    </location>
</feature>